<evidence type="ECO:0000313" key="7">
    <source>
        <dbReference type="Proteomes" id="UP000253628"/>
    </source>
</evidence>
<dbReference type="SUPFAM" id="SSF52833">
    <property type="entry name" value="Thioredoxin-like"/>
    <property type="match status" value="1"/>
</dbReference>
<accession>A0A366HCB7</accession>
<evidence type="ECO:0000256" key="4">
    <source>
        <dbReference type="ARBA" id="ARBA00023284"/>
    </source>
</evidence>
<dbReference type="PANTHER" id="PTHR42852">
    <property type="entry name" value="THIOL:DISULFIDE INTERCHANGE PROTEIN DSBE"/>
    <property type="match status" value="1"/>
</dbReference>
<dbReference type="Pfam" id="PF08534">
    <property type="entry name" value="Redoxin"/>
    <property type="match status" value="1"/>
</dbReference>
<protein>
    <submittedName>
        <fullName evidence="6">Thiol-disulfide isomerase/thioredoxin</fullName>
    </submittedName>
</protein>
<keyword evidence="6" id="KW-0413">Isomerase</keyword>
<dbReference type="RefSeq" id="WP_113933013.1">
    <property type="nucleotide sequence ID" value="NZ_JACCEU010000005.1"/>
</dbReference>
<dbReference type="InterPro" id="IPR017937">
    <property type="entry name" value="Thioredoxin_CS"/>
</dbReference>
<dbReference type="InterPro" id="IPR013740">
    <property type="entry name" value="Redoxin"/>
</dbReference>
<dbReference type="InterPro" id="IPR036249">
    <property type="entry name" value="Thioredoxin-like_sf"/>
</dbReference>
<dbReference type="InterPro" id="IPR006311">
    <property type="entry name" value="TAT_signal"/>
</dbReference>
<dbReference type="PROSITE" id="PS51318">
    <property type="entry name" value="TAT"/>
    <property type="match status" value="1"/>
</dbReference>
<organism evidence="6 7">
    <name type="scientific">Eoetvoesiella caeni</name>
    <dbReference type="NCBI Taxonomy" id="645616"/>
    <lineage>
        <taxon>Bacteria</taxon>
        <taxon>Pseudomonadati</taxon>
        <taxon>Pseudomonadota</taxon>
        <taxon>Betaproteobacteria</taxon>
        <taxon>Burkholderiales</taxon>
        <taxon>Alcaligenaceae</taxon>
        <taxon>Eoetvoesiella</taxon>
    </lineage>
</organism>
<dbReference type="InterPro" id="IPR050553">
    <property type="entry name" value="Thioredoxin_ResA/DsbE_sf"/>
</dbReference>
<keyword evidence="7" id="KW-1185">Reference proteome</keyword>
<name>A0A366HCB7_9BURK</name>
<dbReference type="PROSITE" id="PS00194">
    <property type="entry name" value="THIOREDOXIN_1"/>
    <property type="match status" value="1"/>
</dbReference>
<dbReference type="EMBL" id="QNRQ01000004">
    <property type="protein sequence ID" value="RBP40048.1"/>
    <property type="molecule type" value="Genomic_DNA"/>
</dbReference>
<gene>
    <name evidence="6" type="ORF">DFR37_104144</name>
</gene>
<dbReference type="PROSITE" id="PS51352">
    <property type="entry name" value="THIOREDOXIN_2"/>
    <property type="match status" value="1"/>
</dbReference>
<dbReference type="AlphaFoldDB" id="A0A366HCB7"/>
<keyword evidence="4" id="KW-0676">Redox-active center</keyword>
<keyword evidence="2" id="KW-0201">Cytochrome c-type biogenesis</keyword>
<evidence type="ECO:0000256" key="1">
    <source>
        <dbReference type="ARBA" id="ARBA00004196"/>
    </source>
</evidence>
<evidence type="ECO:0000259" key="5">
    <source>
        <dbReference type="PROSITE" id="PS51352"/>
    </source>
</evidence>
<reference evidence="6 7" key="1">
    <citation type="submission" date="2018-06" db="EMBL/GenBank/DDBJ databases">
        <title>Genomic Encyclopedia of Type Strains, Phase IV (KMG-IV): sequencing the most valuable type-strain genomes for metagenomic binning, comparative biology and taxonomic classification.</title>
        <authorList>
            <person name="Goeker M."/>
        </authorList>
    </citation>
    <scope>NUCLEOTIDE SEQUENCE [LARGE SCALE GENOMIC DNA]</scope>
    <source>
        <strain evidence="6 7">DSM 25520</strain>
    </source>
</reference>
<comment type="subcellular location">
    <subcellularLocation>
        <location evidence="1">Cell envelope</location>
    </subcellularLocation>
</comment>
<keyword evidence="3" id="KW-1015">Disulfide bond</keyword>
<evidence type="ECO:0000256" key="2">
    <source>
        <dbReference type="ARBA" id="ARBA00022748"/>
    </source>
</evidence>
<sequence>MKRRDFLLGTGALAAAGIAAAGVSHLVLAAKPAPDPLFEQSFPDLDGKASPMSQWLGKPVVANFWATWCPPCVKEMPDLEAMHAKYKQVQFLGLAVDVPANVRAFSEKVHVSYPLLMLGHGGISLMRPLGNTAGGLPFTVVFDAQGKVAHKVLGQIKPKELEQVLDAMLA</sequence>
<comment type="caution">
    <text evidence="6">The sequence shown here is derived from an EMBL/GenBank/DDBJ whole genome shotgun (WGS) entry which is preliminary data.</text>
</comment>
<dbReference type="Gene3D" id="3.40.30.10">
    <property type="entry name" value="Glutaredoxin"/>
    <property type="match status" value="1"/>
</dbReference>
<dbReference type="CDD" id="cd02966">
    <property type="entry name" value="TlpA_like_family"/>
    <property type="match status" value="1"/>
</dbReference>
<dbReference type="GO" id="GO:0015036">
    <property type="term" value="F:disulfide oxidoreductase activity"/>
    <property type="evidence" value="ECO:0007669"/>
    <property type="project" value="UniProtKB-ARBA"/>
</dbReference>
<feature type="domain" description="Thioredoxin" evidence="5">
    <location>
        <begin position="27"/>
        <end position="170"/>
    </location>
</feature>
<dbReference type="InterPro" id="IPR013766">
    <property type="entry name" value="Thioredoxin_domain"/>
</dbReference>
<dbReference type="GO" id="GO:0017004">
    <property type="term" value="P:cytochrome complex assembly"/>
    <property type="evidence" value="ECO:0007669"/>
    <property type="project" value="UniProtKB-KW"/>
</dbReference>
<dbReference type="GO" id="GO:0016853">
    <property type="term" value="F:isomerase activity"/>
    <property type="evidence" value="ECO:0007669"/>
    <property type="project" value="UniProtKB-KW"/>
</dbReference>
<evidence type="ECO:0000313" key="6">
    <source>
        <dbReference type="EMBL" id="RBP40048.1"/>
    </source>
</evidence>
<dbReference type="GO" id="GO:0030313">
    <property type="term" value="C:cell envelope"/>
    <property type="evidence" value="ECO:0007669"/>
    <property type="project" value="UniProtKB-SubCell"/>
</dbReference>
<dbReference type="Proteomes" id="UP000253628">
    <property type="component" value="Unassembled WGS sequence"/>
</dbReference>
<dbReference type="PANTHER" id="PTHR42852:SF6">
    <property type="entry name" value="THIOL:DISULFIDE INTERCHANGE PROTEIN DSBE"/>
    <property type="match status" value="1"/>
</dbReference>
<proteinExistence type="predicted"/>
<dbReference type="OrthoDB" id="9811352at2"/>
<evidence type="ECO:0000256" key="3">
    <source>
        <dbReference type="ARBA" id="ARBA00023157"/>
    </source>
</evidence>